<dbReference type="Proteomes" id="UP001157134">
    <property type="component" value="Unassembled WGS sequence"/>
</dbReference>
<dbReference type="EMBL" id="BSSV01000003">
    <property type="protein sequence ID" value="GLX85479.1"/>
    <property type="molecule type" value="Genomic_DNA"/>
</dbReference>
<dbReference type="SUPFAM" id="SSF51206">
    <property type="entry name" value="cAMP-binding domain-like"/>
    <property type="match status" value="1"/>
</dbReference>
<evidence type="ECO:0000313" key="5">
    <source>
        <dbReference type="EMBL" id="GLX85479.1"/>
    </source>
</evidence>
<evidence type="ECO:0000313" key="6">
    <source>
        <dbReference type="Proteomes" id="UP001157134"/>
    </source>
</evidence>
<keyword evidence="6" id="KW-1185">Reference proteome</keyword>
<dbReference type="InterPro" id="IPR012318">
    <property type="entry name" value="HTH_CRP"/>
</dbReference>
<evidence type="ECO:0000256" key="3">
    <source>
        <dbReference type="ARBA" id="ARBA00023163"/>
    </source>
</evidence>
<dbReference type="Gene3D" id="2.60.120.10">
    <property type="entry name" value="Jelly Rolls"/>
    <property type="match status" value="1"/>
</dbReference>
<dbReference type="InterPro" id="IPR018490">
    <property type="entry name" value="cNMP-bd_dom_sf"/>
</dbReference>
<dbReference type="SUPFAM" id="SSF46785">
    <property type="entry name" value="Winged helix' DNA-binding domain"/>
    <property type="match status" value="1"/>
</dbReference>
<keyword evidence="1" id="KW-0805">Transcription regulation</keyword>
<protein>
    <recommendedName>
        <fullName evidence="4">HTH crp-type domain-containing protein</fullName>
    </recommendedName>
</protein>
<gene>
    <name evidence="5" type="ORF">tloyanaT_17310</name>
</gene>
<dbReference type="RefSeq" id="WP_284297627.1">
    <property type="nucleotide sequence ID" value="NZ_BSSV01000003.1"/>
</dbReference>
<evidence type="ECO:0000259" key="4">
    <source>
        <dbReference type="PROSITE" id="PS51063"/>
    </source>
</evidence>
<keyword evidence="3" id="KW-0804">Transcription</keyword>
<sequence>MTKNCELLNRIEWPCDLPEIARTTLLQKAAIIQVNDTSELQAKLPNNIIYVLSGVVISCMVTNGIRAVSGVVIGKGCWFGLINLGEIKTPYFQFEIVEPLVAVSLPEKHCQSLAEIYPQLYKWLWHVSLDISSRWLQSQVMSGESIMTKLVYLLLDIAAHQGSTKAMSYPITLSQYQFSNMTGISRSRLNHALKTLEQNNEILISRGHITINNFEKLGQRLNDLDLSFRDPRTLIN</sequence>
<dbReference type="Pfam" id="PF13545">
    <property type="entry name" value="HTH_Crp_2"/>
    <property type="match status" value="1"/>
</dbReference>
<dbReference type="PROSITE" id="PS51063">
    <property type="entry name" value="HTH_CRP_2"/>
    <property type="match status" value="1"/>
</dbReference>
<comment type="caution">
    <text evidence="5">The sequence shown here is derived from an EMBL/GenBank/DDBJ whole genome shotgun (WGS) entry which is preliminary data.</text>
</comment>
<name>A0ABQ6HD51_9GAMM</name>
<organism evidence="5 6">
    <name type="scientific">Thalassotalea loyana</name>
    <dbReference type="NCBI Taxonomy" id="280483"/>
    <lineage>
        <taxon>Bacteria</taxon>
        <taxon>Pseudomonadati</taxon>
        <taxon>Pseudomonadota</taxon>
        <taxon>Gammaproteobacteria</taxon>
        <taxon>Alteromonadales</taxon>
        <taxon>Colwelliaceae</taxon>
        <taxon>Thalassotalea</taxon>
    </lineage>
</organism>
<dbReference type="InterPro" id="IPR036390">
    <property type="entry name" value="WH_DNA-bd_sf"/>
</dbReference>
<dbReference type="InterPro" id="IPR014710">
    <property type="entry name" value="RmlC-like_jellyroll"/>
</dbReference>
<keyword evidence="2" id="KW-0238">DNA-binding</keyword>
<reference evidence="5 6" key="1">
    <citation type="submission" date="2023-03" db="EMBL/GenBank/DDBJ databases">
        <title>Thalassotalea loyana LMG 22536T draft genome sequence.</title>
        <authorList>
            <person name="Sawabe T."/>
        </authorList>
    </citation>
    <scope>NUCLEOTIDE SEQUENCE [LARGE SCALE GENOMIC DNA]</scope>
    <source>
        <strain evidence="5 6">LMG 22536</strain>
    </source>
</reference>
<accession>A0ABQ6HD51</accession>
<proteinExistence type="predicted"/>
<evidence type="ECO:0000256" key="2">
    <source>
        <dbReference type="ARBA" id="ARBA00023125"/>
    </source>
</evidence>
<feature type="domain" description="HTH crp-type" evidence="4">
    <location>
        <begin position="144"/>
        <end position="215"/>
    </location>
</feature>
<evidence type="ECO:0000256" key="1">
    <source>
        <dbReference type="ARBA" id="ARBA00023015"/>
    </source>
</evidence>